<dbReference type="RefSeq" id="WP_138831970.1">
    <property type="nucleotide sequence ID" value="NZ_VCNI01000001.1"/>
</dbReference>
<proteinExistence type="predicted"/>
<keyword evidence="2" id="KW-1185">Reference proteome</keyword>
<evidence type="ECO:0000313" key="2">
    <source>
        <dbReference type="Proteomes" id="UP000751614"/>
    </source>
</evidence>
<name>A0ABY2WMU7_9FLAO</name>
<evidence type="ECO:0000313" key="1">
    <source>
        <dbReference type="EMBL" id="TMU55992.1"/>
    </source>
</evidence>
<gene>
    <name evidence="1" type="ORF">FGG15_00155</name>
</gene>
<sequence length="78" mass="9286">MEISPDKQKLLELAHYKMPFGKYKERYLIDLPLAYLVWFRQKGFPKGKLGEYLSTTLDIRENGLEPIIRKIQKEFPVD</sequence>
<comment type="caution">
    <text evidence="1">The sequence shown here is derived from an EMBL/GenBank/DDBJ whole genome shotgun (WGS) entry which is preliminary data.</text>
</comment>
<dbReference type="Pfam" id="PF12843">
    <property type="entry name" value="QSregVF_b"/>
    <property type="match status" value="1"/>
</dbReference>
<dbReference type="EMBL" id="VCNI01000001">
    <property type="protein sequence ID" value="TMU55992.1"/>
    <property type="molecule type" value="Genomic_DNA"/>
</dbReference>
<dbReference type="Proteomes" id="UP000751614">
    <property type="component" value="Unassembled WGS sequence"/>
</dbReference>
<dbReference type="InterPro" id="IPR024530">
    <property type="entry name" value="QSregVF_b"/>
</dbReference>
<organism evidence="1 2">
    <name type="scientific">Flagellimonas algicola</name>
    <dbReference type="NCBI Taxonomy" id="2583815"/>
    <lineage>
        <taxon>Bacteria</taxon>
        <taxon>Pseudomonadati</taxon>
        <taxon>Bacteroidota</taxon>
        <taxon>Flavobacteriia</taxon>
        <taxon>Flavobacteriales</taxon>
        <taxon>Flavobacteriaceae</taxon>
        <taxon>Flagellimonas</taxon>
    </lineage>
</organism>
<reference evidence="1 2" key="1">
    <citation type="submission" date="2019-05" db="EMBL/GenBank/DDBJ databases">
        <title>Flagellimonas sp. AsT0115, sp. nov., isolated from a marine red algae, Asparagopsis taxiformis.</title>
        <authorList>
            <person name="Kim J."/>
            <person name="Jeong S.E."/>
            <person name="Jeon C.O."/>
        </authorList>
    </citation>
    <scope>NUCLEOTIDE SEQUENCE [LARGE SCALE GENOMIC DNA]</scope>
    <source>
        <strain evidence="1 2">AsT0115</strain>
    </source>
</reference>
<accession>A0ABY2WMU7</accession>
<protein>
    <submittedName>
        <fullName evidence="1">DUF3820 family protein</fullName>
    </submittedName>
</protein>